<proteinExistence type="predicted"/>
<reference evidence="1 2" key="2">
    <citation type="submission" date="2018-03" db="EMBL/GenBank/DDBJ databases">
        <title>The ancient ancestry and fast evolution of plastids.</title>
        <authorList>
            <person name="Moore K.R."/>
            <person name="Magnabosco C."/>
            <person name="Momper L."/>
            <person name="Gold D.A."/>
            <person name="Bosak T."/>
            <person name="Fournier G.P."/>
        </authorList>
    </citation>
    <scope>NUCLEOTIDE SEQUENCE [LARGE SCALE GENOMIC DNA]</scope>
    <source>
        <strain evidence="1 2">ULC18</strain>
    </source>
</reference>
<dbReference type="AlphaFoldDB" id="A0A2T1EAV8"/>
<organism evidence="1 2">
    <name type="scientific">Stenomitos frigidus ULC18</name>
    <dbReference type="NCBI Taxonomy" id="2107698"/>
    <lineage>
        <taxon>Bacteria</taxon>
        <taxon>Bacillati</taxon>
        <taxon>Cyanobacteriota</taxon>
        <taxon>Cyanophyceae</taxon>
        <taxon>Leptolyngbyales</taxon>
        <taxon>Leptolyngbyaceae</taxon>
        <taxon>Stenomitos</taxon>
    </lineage>
</organism>
<comment type="caution">
    <text evidence="1">The sequence shown here is derived from an EMBL/GenBank/DDBJ whole genome shotgun (WGS) entry which is preliminary data.</text>
</comment>
<evidence type="ECO:0000313" key="1">
    <source>
        <dbReference type="EMBL" id="PSB29889.1"/>
    </source>
</evidence>
<protein>
    <submittedName>
        <fullName evidence="1">Uncharacterized protein</fullName>
    </submittedName>
</protein>
<evidence type="ECO:0000313" key="2">
    <source>
        <dbReference type="Proteomes" id="UP000239576"/>
    </source>
</evidence>
<dbReference type="RefSeq" id="WP_106256170.1">
    <property type="nucleotide sequence ID" value="NZ_CAWNSW010000007.1"/>
</dbReference>
<name>A0A2T1EAV8_9CYAN</name>
<accession>A0A2T1EAV8</accession>
<dbReference type="EMBL" id="PVWK01000057">
    <property type="protein sequence ID" value="PSB29889.1"/>
    <property type="molecule type" value="Genomic_DNA"/>
</dbReference>
<sequence length="174" mass="19467">MNLTIFQPLINEQRHQQEQQNIQWDLAPPEVGSLITTGGDRRWQVFAVEEYKSENCSVYLAHIHPEGEPLPVPTVGTIQALRQFSPYLSFYIHVAPDDSFLGHGWRMNGDAPIGQLLTHGGSGVETEDGIKFENVYLPWVVDLIDTYKPVGEASYTTIHLCHCLPVALPEMAVA</sequence>
<keyword evidence="2" id="KW-1185">Reference proteome</keyword>
<reference evidence="2" key="1">
    <citation type="submission" date="2018-02" db="EMBL/GenBank/DDBJ databases">
        <authorList>
            <person name="Moore K."/>
            <person name="Momper L."/>
        </authorList>
    </citation>
    <scope>NUCLEOTIDE SEQUENCE [LARGE SCALE GENOMIC DNA]</scope>
    <source>
        <strain evidence="2">ULC18</strain>
    </source>
</reference>
<gene>
    <name evidence="1" type="ORF">C7B82_10070</name>
</gene>
<dbReference type="Proteomes" id="UP000239576">
    <property type="component" value="Unassembled WGS sequence"/>
</dbReference>